<reference evidence="8 9" key="1">
    <citation type="submission" date="2017-07" db="EMBL/GenBank/DDBJ databases">
        <authorList>
            <person name="Talla V."/>
            <person name="Backstrom N."/>
        </authorList>
    </citation>
    <scope>NUCLEOTIDE SEQUENCE [LARGE SCALE GENOMIC DNA]</scope>
</reference>
<dbReference type="Pfam" id="PF02104">
    <property type="entry name" value="SURF1"/>
    <property type="match status" value="1"/>
</dbReference>
<evidence type="ECO:0000256" key="7">
    <source>
        <dbReference type="SAM" id="MobiDB-lite"/>
    </source>
</evidence>
<dbReference type="CDD" id="cd06662">
    <property type="entry name" value="SURF1"/>
    <property type="match status" value="1"/>
</dbReference>
<dbReference type="GO" id="GO:0005743">
    <property type="term" value="C:mitochondrial inner membrane"/>
    <property type="evidence" value="ECO:0007669"/>
    <property type="project" value="UniProtKB-SubCell"/>
</dbReference>
<evidence type="ECO:0000256" key="4">
    <source>
        <dbReference type="ARBA" id="ARBA00022989"/>
    </source>
</evidence>
<evidence type="ECO:0000256" key="1">
    <source>
        <dbReference type="ARBA" id="ARBA00004370"/>
    </source>
</evidence>
<dbReference type="AlphaFoldDB" id="A0A5E4PMC7"/>
<comment type="similarity">
    <text evidence="2 6">Belongs to the SURF1 family.</text>
</comment>
<keyword evidence="4" id="KW-1133">Transmembrane helix</keyword>
<dbReference type="PANTHER" id="PTHR23427:SF2">
    <property type="entry name" value="SURFEIT LOCUS PROTEIN 1"/>
    <property type="match status" value="1"/>
</dbReference>
<evidence type="ECO:0000256" key="3">
    <source>
        <dbReference type="ARBA" id="ARBA00022692"/>
    </source>
</evidence>
<comment type="function">
    <text evidence="6">Probably involved in the biogenesis of the COX complex.</text>
</comment>
<accession>A0A5E4PMC7</accession>
<evidence type="ECO:0000313" key="9">
    <source>
        <dbReference type="Proteomes" id="UP000324832"/>
    </source>
</evidence>
<keyword evidence="5" id="KW-0472">Membrane</keyword>
<keyword evidence="6" id="KW-0496">Mitochondrion</keyword>
<dbReference type="Proteomes" id="UP000324832">
    <property type="component" value="Unassembled WGS sequence"/>
</dbReference>
<dbReference type="EMBL" id="FZQP02000002">
    <property type="protein sequence ID" value="VVC86224.1"/>
    <property type="molecule type" value="Genomic_DNA"/>
</dbReference>
<gene>
    <name evidence="8" type="ORF">LSINAPIS_LOCUS84</name>
</gene>
<keyword evidence="3" id="KW-0812">Transmembrane</keyword>
<sequence>MIGKLIRILYPVNKMNPKNSALNIVRTNTKFTHSIKIQKPRNKEPGEVIKWVLLVIPVGSFGLGCWQVYRLNWKIELIDIMQAKTNSEPVNMPLDFEELKKMEYCPVKVCGEFLHEKEFLIGPRALIENDSALPSSGSLVSDPRKNQGWLVITPFKLSDTGDVILVNRGWVPSHMRSKEKRLASLVKGEVELTGTVRLTETRGPFMPKNNPEKGSWFSRFASNE</sequence>
<evidence type="ECO:0000256" key="2">
    <source>
        <dbReference type="ARBA" id="ARBA00007165"/>
    </source>
</evidence>
<protein>
    <recommendedName>
        <fullName evidence="6">SURF1-like protein</fullName>
    </recommendedName>
</protein>
<name>A0A5E4PMC7_9NEOP</name>
<dbReference type="PROSITE" id="PS50895">
    <property type="entry name" value="SURF1"/>
    <property type="match status" value="1"/>
</dbReference>
<evidence type="ECO:0000256" key="6">
    <source>
        <dbReference type="RuleBase" id="RU363076"/>
    </source>
</evidence>
<feature type="region of interest" description="Disordered" evidence="7">
    <location>
        <begin position="201"/>
        <end position="224"/>
    </location>
</feature>
<proteinExistence type="inferred from homology"/>
<dbReference type="PANTHER" id="PTHR23427">
    <property type="entry name" value="SURFEIT LOCUS PROTEIN"/>
    <property type="match status" value="1"/>
</dbReference>
<evidence type="ECO:0000313" key="8">
    <source>
        <dbReference type="EMBL" id="VVC86224.1"/>
    </source>
</evidence>
<keyword evidence="9" id="KW-1185">Reference proteome</keyword>
<dbReference type="GO" id="GO:0033617">
    <property type="term" value="P:mitochondrial respiratory chain complex IV assembly"/>
    <property type="evidence" value="ECO:0007669"/>
    <property type="project" value="TreeGrafter"/>
</dbReference>
<organism evidence="8 9">
    <name type="scientific">Leptidea sinapis</name>
    <dbReference type="NCBI Taxonomy" id="189913"/>
    <lineage>
        <taxon>Eukaryota</taxon>
        <taxon>Metazoa</taxon>
        <taxon>Ecdysozoa</taxon>
        <taxon>Arthropoda</taxon>
        <taxon>Hexapoda</taxon>
        <taxon>Insecta</taxon>
        <taxon>Pterygota</taxon>
        <taxon>Neoptera</taxon>
        <taxon>Endopterygota</taxon>
        <taxon>Lepidoptera</taxon>
        <taxon>Glossata</taxon>
        <taxon>Ditrysia</taxon>
        <taxon>Papilionoidea</taxon>
        <taxon>Pieridae</taxon>
        <taxon>Dismorphiinae</taxon>
        <taxon>Leptidea</taxon>
    </lineage>
</organism>
<dbReference type="InterPro" id="IPR002994">
    <property type="entry name" value="Surf1/Shy1"/>
</dbReference>
<keyword evidence="6" id="KW-0999">Mitochondrion inner membrane</keyword>
<dbReference type="InterPro" id="IPR045214">
    <property type="entry name" value="Surf1/Surf4"/>
</dbReference>
<comment type="subcellular location">
    <subcellularLocation>
        <location evidence="1">Membrane</location>
    </subcellularLocation>
    <subcellularLocation>
        <location evidence="6">Mitochondrion inner membrane</location>
        <topology evidence="6">Multi-pass membrane protein</topology>
    </subcellularLocation>
</comment>
<evidence type="ECO:0000256" key="5">
    <source>
        <dbReference type="ARBA" id="ARBA00023136"/>
    </source>
</evidence>